<dbReference type="AlphaFoldDB" id="A0A078AUC7"/>
<dbReference type="InterPro" id="IPR051948">
    <property type="entry name" value="Hsp70_co-chaperone_J-domain"/>
</dbReference>
<dbReference type="PANTHER" id="PTHR44360">
    <property type="entry name" value="DNAJ HOMOLOG SUBFAMILY B MEMBER 9"/>
    <property type="match status" value="1"/>
</dbReference>
<keyword evidence="2" id="KW-0175">Coiled coil</keyword>
<evidence type="ECO:0000256" key="1">
    <source>
        <dbReference type="ARBA" id="ARBA00023186"/>
    </source>
</evidence>
<evidence type="ECO:0000256" key="3">
    <source>
        <dbReference type="SAM" id="MobiDB-lite"/>
    </source>
</evidence>
<dbReference type="InterPro" id="IPR001623">
    <property type="entry name" value="DnaJ_domain"/>
</dbReference>
<feature type="coiled-coil region" evidence="2">
    <location>
        <begin position="110"/>
        <end position="146"/>
    </location>
</feature>
<evidence type="ECO:0000259" key="4">
    <source>
        <dbReference type="PROSITE" id="PS50076"/>
    </source>
</evidence>
<feature type="domain" description="J" evidence="4">
    <location>
        <begin position="26"/>
        <end position="80"/>
    </location>
</feature>
<reference evidence="5 6" key="1">
    <citation type="submission" date="2014-06" db="EMBL/GenBank/DDBJ databases">
        <authorList>
            <person name="Swart Estienne"/>
        </authorList>
    </citation>
    <scope>NUCLEOTIDE SEQUENCE [LARGE SCALE GENOMIC DNA]</scope>
    <source>
        <strain evidence="5 6">130c</strain>
    </source>
</reference>
<dbReference type="Gene3D" id="1.10.287.110">
    <property type="entry name" value="DnaJ domain"/>
    <property type="match status" value="1"/>
</dbReference>
<dbReference type="PROSITE" id="PS50076">
    <property type="entry name" value="DNAJ_2"/>
    <property type="match status" value="1"/>
</dbReference>
<proteinExistence type="predicted"/>
<organism evidence="5 6">
    <name type="scientific">Stylonychia lemnae</name>
    <name type="common">Ciliate</name>
    <dbReference type="NCBI Taxonomy" id="5949"/>
    <lineage>
        <taxon>Eukaryota</taxon>
        <taxon>Sar</taxon>
        <taxon>Alveolata</taxon>
        <taxon>Ciliophora</taxon>
        <taxon>Intramacronucleata</taxon>
        <taxon>Spirotrichea</taxon>
        <taxon>Stichotrichia</taxon>
        <taxon>Sporadotrichida</taxon>
        <taxon>Oxytrichidae</taxon>
        <taxon>Stylonychinae</taxon>
        <taxon>Stylonychia</taxon>
    </lineage>
</organism>
<dbReference type="Pfam" id="PF00226">
    <property type="entry name" value="DnaJ"/>
    <property type="match status" value="1"/>
</dbReference>
<dbReference type="InParanoid" id="A0A078AUC7"/>
<dbReference type="GO" id="GO:0051787">
    <property type="term" value="F:misfolded protein binding"/>
    <property type="evidence" value="ECO:0007669"/>
    <property type="project" value="TreeGrafter"/>
</dbReference>
<feature type="region of interest" description="Disordered" evidence="3">
    <location>
        <begin position="80"/>
        <end position="103"/>
    </location>
</feature>
<dbReference type="CDD" id="cd06257">
    <property type="entry name" value="DnaJ"/>
    <property type="match status" value="1"/>
</dbReference>
<name>A0A078AUC7_STYLE</name>
<sequence length="149" mass="17918">MFKYKNLRIFYLSQLGLRSFSTQHIEAYRILGISEQSSKQEIKEAFRKLAQLYHPDGKQGDSKRFLEVKNSYDQILKERFEKDPAVEDSDNQSQGQNKEKEEAMLRIRLRIKAEMDKKKYEEQVKKQEQEKMIQENLIKLQKEKDRDRA</sequence>
<keyword evidence="6" id="KW-1185">Reference proteome</keyword>
<evidence type="ECO:0000313" key="6">
    <source>
        <dbReference type="Proteomes" id="UP000039865"/>
    </source>
</evidence>
<dbReference type="SMART" id="SM00271">
    <property type="entry name" value="DnaJ"/>
    <property type="match status" value="1"/>
</dbReference>
<dbReference type="EMBL" id="CCKQ01012811">
    <property type="protein sequence ID" value="CDW84453.1"/>
    <property type="molecule type" value="Genomic_DNA"/>
</dbReference>
<evidence type="ECO:0000256" key="2">
    <source>
        <dbReference type="SAM" id="Coils"/>
    </source>
</evidence>
<evidence type="ECO:0000313" key="5">
    <source>
        <dbReference type="EMBL" id="CDW84453.1"/>
    </source>
</evidence>
<dbReference type="InterPro" id="IPR036869">
    <property type="entry name" value="J_dom_sf"/>
</dbReference>
<dbReference type="PRINTS" id="PR00625">
    <property type="entry name" value="JDOMAIN"/>
</dbReference>
<gene>
    <name evidence="5" type="primary">Contig18253.g19399</name>
    <name evidence="5" type="ORF">STYLEM_13516</name>
</gene>
<dbReference type="SUPFAM" id="SSF46565">
    <property type="entry name" value="Chaperone J-domain"/>
    <property type="match status" value="1"/>
</dbReference>
<dbReference type="Proteomes" id="UP000039865">
    <property type="component" value="Unassembled WGS sequence"/>
</dbReference>
<protein>
    <submittedName>
        <fullName evidence="5">-like protein</fullName>
    </submittedName>
</protein>
<dbReference type="GO" id="GO:0036503">
    <property type="term" value="P:ERAD pathway"/>
    <property type="evidence" value="ECO:0007669"/>
    <property type="project" value="TreeGrafter"/>
</dbReference>
<accession>A0A078AUC7</accession>
<dbReference type="GO" id="GO:0005783">
    <property type="term" value="C:endoplasmic reticulum"/>
    <property type="evidence" value="ECO:0007669"/>
    <property type="project" value="TreeGrafter"/>
</dbReference>
<keyword evidence="1" id="KW-0143">Chaperone</keyword>
<dbReference type="GO" id="GO:0051087">
    <property type="term" value="F:protein-folding chaperone binding"/>
    <property type="evidence" value="ECO:0007669"/>
    <property type="project" value="TreeGrafter"/>
</dbReference>
<dbReference type="PANTHER" id="PTHR44360:SF1">
    <property type="entry name" value="DNAJ HOMOLOG SUBFAMILY B MEMBER 9"/>
    <property type="match status" value="1"/>
</dbReference>
<dbReference type="OrthoDB" id="307514at2759"/>